<feature type="transmembrane region" description="Helical" evidence="6">
    <location>
        <begin position="12"/>
        <end position="33"/>
    </location>
</feature>
<evidence type="ECO:0000256" key="3">
    <source>
        <dbReference type="ARBA" id="ARBA00022833"/>
    </source>
</evidence>
<dbReference type="Gene3D" id="3.30.40.10">
    <property type="entry name" value="Zinc/RING finger domain, C3HC4 (zinc finger)"/>
    <property type="match status" value="1"/>
</dbReference>
<feature type="domain" description="SP-RING-type" evidence="7">
    <location>
        <begin position="495"/>
        <end position="581"/>
    </location>
</feature>
<evidence type="ECO:0000256" key="1">
    <source>
        <dbReference type="ARBA" id="ARBA00022723"/>
    </source>
</evidence>
<reference evidence="9" key="1">
    <citation type="submission" date="2017-01" db="EMBL/GenBank/DDBJ databases">
        <title>Comparative genomics of anhydrobiosis in the tardigrade Hypsibius dujardini.</title>
        <authorList>
            <person name="Yoshida Y."/>
            <person name="Koutsovoulos G."/>
            <person name="Laetsch D."/>
            <person name="Stevens L."/>
            <person name="Kumar S."/>
            <person name="Horikawa D."/>
            <person name="Ishino K."/>
            <person name="Komine S."/>
            <person name="Tomita M."/>
            <person name="Blaxter M."/>
            <person name="Arakawa K."/>
        </authorList>
    </citation>
    <scope>NUCLEOTIDE SEQUENCE [LARGE SCALE GENOMIC DNA]</scope>
    <source>
        <strain evidence="9">Z151</strain>
    </source>
</reference>
<dbReference type="GO" id="GO:0016925">
    <property type="term" value="P:protein sumoylation"/>
    <property type="evidence" value="ECO:0007669"/>
    <property type="project" value="TreeGrafter"/>
</dbReference>
<proteinExistence type="predicted"/>
<dbReference type="OrthoDB" id="10263264at2759"/>
<gene>
    <name evidence="8" type="ORF">BV898_06583</name>
</gene>
<dbReference type="PANTHER" id="PTHR10782:SF4">
    <property type="entry name" value="TONALLI, ISOFORM E"/>
    <property type="match status" value="1"/>
</dbReference>
<comment type="caution">
    <text evidence="8">The sequence shown here is derived from an EMBL/GenBank/DDBJ whole genome shotgun (WGS) entry which is preliminary data.</text>
</comment>
<dbReference type="Pfam" id="PF02891">
    <property type="entry name" value="zf-MIZ"/>
    <property type="match status" value="1"/>
</dbReference>
<keyword evidence="6" id="KW-0472">Membrane</keyword>
<dbReference type="PROSITE" id="PS51044">
    <property type="entry name" value="ZF_SP_RING"/>
    <property type="match status" value="1"/>
</dbReference>
<keyword evidence="9" id="KW-1185">Reference proteome</keyword>
<dbReference type="InterPro" id="IPR013083">
    <property type="entry name" value="Znf_RING/FYVE/PHD"/>
</dbReference>
<dbReference type="GO" id="GO:0061665">
    <property type="term" value="F:SUMO ligase activity"/>
    <property type="evidence" value="ECO:0007669"/>
    <property type="project" value="TreeGrafter"/>
</dbReference>
<evidence type="ECO:0000259" key="7">
    <source>
        <dbReference type="PROSITE" id="PS51044"/>
    </source>
</evidence>
<evidence type="ECO:0000256" key="6">
    <source>
        <dbReference type="SAM" id="Phobius"/>
    </source>
</evidence>
<dbReference type="Proteomes" id="UP000192578">
    <property type="component" value="Unassembled WGS sequence"/>
</dbReference>
<keyword evidence="2 4" id="KW-0863">Zinc-finger</keyword>
<dbReference type="EMBL" id="MTYJ01000040">
    <property type="protein sequence ID" value="OQV19347.1"/>
    <property type="molecule type" value="Genomic_DNA"/>
</dbReference>
<feature type="region of interest" description="Disordered" evidence="5">
    <location>
        <begin position="74"/>
        <end position="125"/>
    </location>
</feature>
<dbReference type="GO" id="GO:0000785">
    <property type="term" value="C:chromatin"/>
    <property type="evidence" value="ECO:0007669"/>
    <property type="project" value="TreeGrafter"/>
</dbReference>
<dbReference type="AlphaFoldDB" id="A0A1W0WW29"/>
<name>A0A1W0WW29_HYPEX</name>
<protein>
    <recommendedName>
        <fullName evidence="7">SP-RING-type domain-containing protein</fullName>
    </recommendedName>
</protein>
<dbReference type="InterPro" id="IPR004181">
    <property type="entry name" value="Znf_MIZ"/>
</dbReference>
<organism evidence="8 9">
    <name type="scientific">Hypsibius exemplaris</name>
    <name type="common">Freshwater tardigrade</name>
    <dbReference type="NCBI Taxonomy" id="2072580"/>
    <lineage>
        <taxon>Eukaryota</taxon>
        <taxon>Metazoa</taxon>
        <taxon>Ecdysozoa</taxon>
        <taxon>Tardigrada</taxon>
        <taxon>Eutardigrada</taxon>
        <taxon>Parachela</taxon>
        <taxon>Hypsibioidea</taxon>
        <taxon>Hypsibiidae</taxon>
        <taxon>Hypsibius</taxon>
    </lineage>
</organism>
<evidence type="ECO:0000256" key="5">
    <source>
        <dbReference type="SAM" id="MobiDB-lite"/>
    </source>
</evidence>
<dbReference type="PANTHER" id="PTHR10782">
    <property type="entry name" value="ZINC FINGER MIZ DOMAIN-CONTAINING PROTEIN"/>
    <property type="match status" value="1"/>
</dbReference>
<evidence type="ECO:0000313" key="9">
    <source>
        <dbReference type="Proteomes" id="UP000192578"/>
    </source>
</evidence>
<sequence>MRTVKLEQGKLSSSLGFILRLFLLQAVASFLWIQGKGFLSKDIDGFDVSLLGKPSSSSSSSGESSAADMNKTIVQPSSSSSMDGEDGTADCVARRTRSRASKATTSSAPTLQRSTSHPQSHARHSVAVRTIPIPPEMPAQPARAFPAHLTGLSSVIARTSARESQAIINHINRTQQNKRSLPVVEEEVRSLPAPTSGSAAPTSAVPVATGAAASPPAADVLKKPPALVPLVPLVSSNSFPVHAFANTNFNLPADCRATLRPHTQPHVVIEEKPKKATVPGKSKTYQVVGVGAGGAVRAGGAGGAVGAVGFAPRAYYGIGTGTIVDPPLHRVTSRLLGPQILSTVPTLEKRGCNRELYVYFHCNIPCLTGDEVLLIRFVKAGHVPAEQEIHPRNLQIFVNGFDVTQLEIVDHKAPTGGPRLFSPVVCHRDKLTLYNKLQVTWTVENTAAPPEQDFTIFVELAAPRSMPVVLADIATRRLTLDQGVARAFGLCATADTDGISMNSSTISLLCTLLRKRAQLPVRGRNCKHLECYDASSYCQLNSGPKAKWCCPLCSLPTAVSDLVVDDFVVDLMRFTDQMSLNISAEGTTLVVSEMMKTKKTDVVLVADISLGDQSIIYID</sequence>
<accession>A0A1W0WW29</accession>
<dbReference type="CDD" id="cd16650">
    <property type="entry name" value="SP-RING_PIAS-like"/>
    <property type="match status" value="1"/>
</dbReference>
<evidence type="ECO:0000313" key="8">
    <source>
        <dbReference type="EMBL" id="OQV19347.1"/>
    </source>
</evidence>
<dbReference type="GO" id="GO:0008270">
    <property type="term" value="F:zinc ion binding"/>
    <property type="evidence" value="ECO:0007669"/>
    <property type="project" value="UniProtKB-KW"/>
</dbReference>
<keyword evidence="3" id="KW-0862">Zinc</keyword>
<keyword evidence="1" id="KW-0479">Metal-binding</keyword>
<keyword evidence="6" id="KW-1133">Transmembrane helix</keyword>
<keyword evidence="6" id="KW-0812">Transmembrane</keyword>
<evidence type="ECO:0000256" key="2">
    <source>
        <dbReference type="ARBA" id="ARBA00022771"/>
    </source>
</evidence>
<evidence type="ECO:0000256" key="4">
    <source>
        <dbReference type="PROSITE-ProRule" id="PRU00452"/>
    </source>
</evidence>
<feature type="compositionally biased region" description="Low complexity" evidence="5">
    <location>
        <begin position="101"/>
        <end position="110"/>
    </location>
</feature>